<comment type="caution">
    <text evidence="1">The sequence shown here is derived from an EMBL/GenBank/DDBJ whole genome shotgun (WGS) entry which is preliminary data.</text>
</comment>
<dbReference type="Proteomes" id="UP000287247">
    <property type="component" value="Unassembled WGS sequence"/>
</dbReference>
<evidence type="ECO:0000313" key="2">
    <source>
        <dbReference type="Proteomes" id="UP000287247"/>
    </source>
</evidence>
<evidence type="ECO:0000313" key="1">
    <source>
        <dbReference type="EMBL" id="GBF78968.1"/>
    </source>
</evidence>
<organism evidence="1 2">
    <name type="scientific">Aphanothece sacrum FPU1</name>
    <dbReference type="NCBI Taxonomy" id="1920663"/>
    <lineage>
        <taxon>Bacteria</taxon>
        <taxon>Bacillati</taxon>
        <taxon>Cyanobacteriota</taxon>
        <taxon>Cyanophyceae</taxon>
        <taxon>Oscillatoriophycideae</taxon>
        <taxon>Chroococcales</taxon>
        <taxon>Aphanothecaceae</taxon>
        <taxon>Aphanothece</taxon>
    </lineage>
</organism>
<keyword evidence="2" id="KW-1185">Reference proteome</keyword>
<reference evidence="2" key="1">
    <citation type="submission" date="2017-05" db="EMBL/GenBank/DDBJ databases">
        <title>Physiological properties and genetic analysis related to exopolysaccharide production of fresh-water unicellular cyanobacterium Aphanothece sacrum, Suizenji Nori, that has been cultured as a food source in Japan.</title>
        <authorList>
            <person name="Kanesaki Y."/>
            <person name="Yoshikawa S."/>
            <person name="Ohki K."/>
        </authorList>
    </citation>
    <scope>NUCLEOTIDE SEQUENCE [LARGE SCALE GENOMIC DNA]</scope>
    <source>
        <strain evidence="2">FPU1</strain>
    </source>
</reference>
<name>A0A401ICF3_APHSA</name>
<accession>A0A401ICF3</accession>
<gene>
    <name evidence="1" type="ORF">AsFPU1_0360</name>
</gene>
<sequence>MTNGERTITIPRANPINAYKMAGIVKEAGLTGEADVPVTTPLALGLTSGVNCGIAHGATIGIKTFPTLPLSLIVG</sequence>
<dbReference type="AlphaFoldDB" id="A0A401ICF3"/>
<protein>
    <submittedName>
        <fullName evidence="1">Uncharacterized protein</fullName>
    </submittedName>
</protein>
<proteinExistence type="predicted"/>
<dbReference type="EMBL" id="BDQK01000001">
    <property type="protein sequence ID" value="GBF78968.1"/>
    <property type="molecule type" value="Genomic_DNA"/>
</dbReference>